<dbReference type="EMBL" id="QVOD01000080">
    <property type="protein sequence ID" value="RFT62126.1"/>
    <property type="molecule type" value="Genomic_DNA"/>
</dbReference>
<reference evidence="2 3" key="1">
    <citation type="submission" date="2018-08" db="EMBL/GenBank/DDBJ databases">
        <title>Bacillus clarus sp. nov. strain PS00077A.</title>
        <authorList>
            <person name="Mendez Acevedo M."/>
            <person name="Carroll L."/>
            <person name="Mukherjee M."/>
            <person name="Wiedmann M."/>
            <person name="Kovac J."/>
        </authorList>
    </citation>
    <scope>NUCLEOTIDE SEQUENCE [LARGE SCALE GENOMIC DNA]</scope>
    <source>
        <strain evidence="2 3">PS00077A</strain>
    </source>
</reference>
<feature type="transmembrane region" description="Helical" evidence="1">
    <location>
        <begin position="28"/>
        <end position="49"/>
    </location>
</feature>
<sequence>MIIAPLSKRYRRTGKAVRIRKKDEKTNLNLYIQPWGVSVVAFMFLALLIELGKGLAHRWCEILSDKSDT</sequence>
<evidence type="ECO:0000256" key="1">
    <source>
        <dbReference type="SAM" id="Phobius"/>
    </source>
</evidence>
<evidence type="ECO:0000313" key="2">
    <source>
        <dbReference type="EMBL" id="RFT62126.1"/>
    </source>
</evidence>
<keyword evidence="1" id="KW-0472">Membrane</keyword>
<accession>A0ABX9KMN2</accession>
<gene>
    <name evidence="2" type="ORF">D0U04_29135</name>
</gene>
<comment type="caution">
    <text evidence="2">The sequence shown here is derived from an EMBL/GenBank/DDBJ whole genome shotgun (WGS) entry which is preliminary data.</text>
</comment>
<protein>
    <submittedName>
        <fullName evidence="2">Uncharacterized protein</fullName>
    </submittedName>
</protein>
<dbReference type="Proteomes" id="UP000264294">
    <property type="component" value="Unassembled WGS sequence"/>
</dbReference>
<name>A0ABX9KMN2_9BACI</name>
<evidence type="ECO:0000313" key="3">
    <source>
        <dbReference type="Proteomes" id="UP000264294"/>
    </source>
</evidence>
<keyword evidence="1" id="KW-0812">Transmembrane</keyword>
<keyword evidence="1" id="KW-1133">Transmembrane helix</keyword>
<keyword evidence="3" id="KW-1185">Reference proteome</keyword>
<organism evidence="2 3">
    <name type="scientific">Bacillus clarus</name>
    <dbReference type="NCBI Taxonomy" id="2338372"/>
    <lineage>
        <taxon>Bacteria</taxon>
        <taxon>Bacillati</taxon>
        <taxon>Bacillota</taxon>
        <taxon>Bacilli</taxon>
        <taxon>Bacillales</taxon>
        <taxon>Bacillaceae</taxon>
        <taxon>Bacillus</taxon>
        <taxon>Bacillus cereus group</taxon>
    </lineage>
</organism>
<proteinExistence type="predicted"/>